<sequence length="229" mass="25735">MNPVKRGVILLAGGVGSRFGAEKPKQFVELLGRPILDYSLDVFSKESDVVCVVSHPDWIDELYTLPHWREDILIAHGGKTRQESVYSGLQTLAQVSPEVVAIHDGARPLVSPNLIRTGWEKLKEGKAAIPVLPVHQTVAYVHHARISHYIDRTNLVIIQTPQFFHFETIYKAHQKARENGITDTTDDSQLLQKEGISVDIFNGELWNIKITTPEDILLAQTYLQQGEII</sequence>
<dbReference type="Pfam" id="PF01128">
    <property type="entry name" value="IspD"/>
    <property type="match status" value="1"/>
</dbReference>
<evidence type="ECO:0000256" key="2">
    <source>
        <dbReference type="ARBA" id="ARBA00022695"/>
    </source>
</evidence>
<feature type="site" description="Transition state stabilizer" evidence="3">
    <location>
        <position position="25"/>
    </location>
</feature>
<dbReference type="PANTHER" id="PTHR32125">
    <property type="entry name" value="2-C-METHYL-D-ERYTHRITOL 4-PHOSPHATE CYTIDYLYLTRANSFERASE, CHLOROPLASTIC"/>
    <property type="match status" value="1"/>
</dbReference>
<dbReference type="Proteomes" id="UP001056539">
    <property type="component" value="Chromosome"/>
</dbReference>
<dbReference type="AlphaFoldDB" id="A0AAX3BC72"/>
<comment type="pathway">
    <text evidence="3">Isoprenoid biosynthesis; isopentenyl diphosphate biosynthesis via DXP pathway; isopentenyl diphosphate from 1-deoxy-D-xylulose 5-phosphate: step 2/6.</text>
</comment>
<dbReference type="CDD" id="cd02516">
    <property type="entry name" value="CDP-ME_synthetase"/>
    <property type="match status" value="1"/>
</dbReference>
<accession>A0AAX3BC72</accession>
<dbReference type="GO" id="GO:0019288">
    <property type="term" value="P:isopentenyl diphosphate biosynthetic process, methylerythritol 4-phosphate pathway"/>
    <property type="evidence" value="ECO:0007669"/>
    <property type="project" value="UniProtKB-UniRule"/>
</dbReference>
<feature type="site" description="Positions MEP for the nucleophilic attack" evidence="3">
    <location>
        <position position="152"/>
    </location>
</feature>
<evidence type="ECO:0000313" key="4">
    <source>
        <dbReference type="EMBL" id="URA09860.1"/>
    </source>
</evidence>
<dbReference type="EMBL" id="CP073355">
    <property type="protein sequence ID" value="URA09860.1"/>
    <property type="molecule type" value="Genomic_DNA"/>
</dbReference>
<protein>
    <recommendedName>
        <fullName evidence="3">2-C-methyl-D-erythritol 4-phosphate cytidylyltransferase</fullName>
        <ecNumber evidence="3">2.7.7.60</ecNumber>
    </recommendedName>
    <alternativeName>
        <fullName evidence="3">4-diphosphocytidyl-2C-methyl-D-erythritol synthase</fullName>
    </alternativeName>
    <alternativeName>
        <fullName evidence="3">MEP cytidylyltransferase</fullName>
        <shortName evidence="3">MCT</shortName>
    </alternativeName>
</protein>
<name>A0AAX3BC72_9SPIR</name>
<reference evidence="4" key="2">
    <citation type="submission" date="2022-06" db="EMBL/GenBank/DDBJ databases">
        <title>Thermospira aquatica gen. nov., sp. nov.</title>
        <authorList>
            <person name="Ben Ali Gam Z."/>
            <person name="Labat M."/>
        </authorList>
    </citation>
    <scope>NUCLEOTIDE SEQUENCE</scope>
    <source>
        <strain evidence="4">F1F22</strain>
    </source>
</reference>
<gene>
    <name evidence="3 4" type="primary">ispD</name>
    <name evidence="4" type="ORF">KDW03_10300</name>
</gene>
<organism evidence="4 5">
    <name type="scientific">Thermospira aquatica</name>
    <dbReference type="NCBI Taxonomy" id="2828656"/>
    <lineage>
        <taxon>Bacteria</taxon>
        <taxon>Pseudomonadati</taxon>
        <taxon>Spirochaetota</taxon>
        <taxon>Spirochaetia</taxon>
        <taxon>Brevinematales</taxon>
        <taxon>Thermospiraceae</taxon>
        <taxon>Thermospira</taxon>
    </lineage>
</organism>
<dbReference type="RefSeq" id="WP_271434992.1">
    <property type="nucleotide sequence ID" value="NZ_CP073355.1"/>
</dbReference>
<keyword evidence="1 3" id="KW-0808">Transferase</keyword>
<comment type="catalytic activity">
    <reaction evidence="3">
        <text>2-C-methyl-D-erythritol 4-phosphate + CTP + H(+) = 4-CDP-2-C-methyl-D-erythritol + diphosphate</text>
        <dbReference type="Rhea" id="RHEA:13429"/>
        <dbReference type="ChEBI" id="CHEBI:15378"/>
        <dbReference type="ChEBI" id="CHEBI:33019"/>
        <dbReference type="ChEBI" id="CHEBI:37563"/>
        <dbReference type="ChEBI" id="CHEBI:57823"/>
        <dbReference type="ChEBI" id="CHEBI:58262"/>
        <dbReference type="EC" id="2.7.7.60"/>
    </reaction>
</comment>
<dbReference type="InterPro" id="IPR001228">
    <property type="entry name" value="IspD"/>
</dbReference>
<dbReference type="EC" id="2.7.7.60" evidence="3"/>
<keyword evidence="3" id="KW-0414">Isoprene biosynthesis</keyword>
<keyword evidence="5" id="KW-1185">Reference proteome</keyword>
<comment type="similarity">
    <text evidence="3">Belongs to the IspD/TarI cytidylyltransferase family. IspD subfamily.</text>
</comment>
<proteinExistence type="inferred from homology"/>
<keyword evidence="2 3" id="KW-0548">Nucleotidyltransferase</keyword>
<evidence type="ECO:0000313" key="5">
    <source>
        <dbReference type="Proteomes" id="UP001056539"/>
    </source>
</evidence>
<feature type="site" description="Transition state stabilizer" evidence="3">
    <location>
        <position position="18"/>
    </location>
</feature>
<dbReference type="GO" id="GO:0050518">
    <property type="term" value="F:2-C-methyl-D-erythritol 4-phosphate cytidylyltransferase activity"/>
    <property type="evidence" value="ECO:0007669"/>
    <property type="project" value="UniProtKB-UniRule"/>
</dbReference>
<evidence type="ECO:0000256" key="1">
    <source>
        <dbReference type="ARBA" id="ARBA00022679"/>
    </source>
</evidence>
<dbReference type="HAMAP" id="MF_00108">
    <property type="entry name" value="IspD"/>
    <property type="match status" value="1"/>
</dbReference>
<dbReference type="PANTHER" id="PTHR32125:SF4">
    <property type="entry name" value="2-C-METHYL-D-ERYTHRITOL 4-PHOSPHATE CYTIDYLYLTRANSFERASE, CHLOROPLASTIC"/>
    <property type="match status" value="1"/>
</dbReference>
<comment type="function">
    <text evidence="3">Catalyzes the formation of 4-diphosphocytidyl-2-C-methyl-D-erythritol from CTP and 2-C-methyl-D-erythritol 4-phosphate (MEP).</text>
</comment>
<feature type="site" description="Positions MEP for the nucleophilic attack" evidence="3">
    <location>
        <position position="209"/>
    </location>
</feature>
<reference evidence="4" key="1">
    <citation type="submission" date="2021-04" db="EMBL/GenBank/DDBJ databases">
        <authorList>
            <person name="Postec A."/>
        </authorList>
    </citation>
    <scope>NUCLEOTIDE SEQUENCE</scope>
    <source>
        <strain evidence="4">F1F22</strain>
    </source>
</reference>
<dbReference type="SUPFAM" id="SSF53448">
    <property type="entry name" value="Nucleotide-diphospho-sugar transferases"/>
    <property type="match status" value="1"/>
</dbReference>
<dbReference type="InterPro" id="IPR034683">
    <property type="entry name" value="IspD/TarI"/>
</dbReference>
<dbReference type="NCBIfam" id="TIGR00453">
    <property type="entry name" value="ispD"/>
    <property type="match status" value="1"/>
</dbReference>
<dbReference type="InterPro" id="IPR029044">
    <property type="entry name" value="Nucleotide-diphossugar_trans"/>
</dbReference>
<evidence type="ECO:0000256" key="3">
    <source>
        <dbReference type="HAMAP-Rule" id="MF_00108"/>
    </source>
</evidence>
<dbReference type="KEGG" id="taqu:KDW03_10300"/>
<dbReference type="Gene3D" id="3.90.550.10">
    <property type="entry name" value="Spore Coat Polysaccharide Biosynthesis Protein SpsA, Chain A"/>
    <property type="match status" value="1"/>
</dbReference>
<dbReference type="InterPro" id="IPR050088">
    <property type="entry name" value="IspD/TarI_cytidylyltransf_bact"/>
</dbReference>
<dbReference type="FunFam" id="3.90.550.10:FF:000003">
    <property type="entry name" value="2-C-methyl-D-erythritol 4-phosphate cytidylyltransferase"/>
    <property type="match status" value="1"/>
</dbReference>